<dbReference type="RefSeq" id="WP_064981365.1">
    <property type="nucleotide sequence ID" value="NZ_CP033507.1"/>
</dbReference>
<dbReference type="EMBL" id="QZXA01000003">
    <property type="protein sequence ID" value="RJT35562.1"/>
    <property type="molecule type" value="Genomic_DNA"/>
</dbReference>
<dbReference type="InterPro" id="IPR032710">
    <property type="entry name" value="NTF2-like_dom_sf"/>
</dbReference>
<sequence>MNGKARPVRNVRPVVFAAAALLIAIVAARADDGAIISRWYSALLVADRTELADLLADDVRIKLEDLGVVQSKQEFIAALDEWKGAVAGAAIRHRIEKSEDGVTTVIACYDFPDNDMLMQETFAVTDNRITASSQAAIAENCEAY</sequence>
<comment type="caution">
    <text evidence="1">The sequence shown here is derived from an EMBL/GenBank/DDBJ whole genome shotgun (WGS) entry which is preliminary data.</text>
</comment>
<protein>
    <submittedName>
        <fullName evidence="1">Nuclear transport factor 2 family protein</fullName>
    </submittedName>
</protein>
<gene>
    <name evidence="1" type="ORF">D3242_08810</name>
</gene>
<dbReference type="SUPFAM" id="SSF54427">
    <property type="entry name" value="NTF2-like"/>
    <property type="match status" value="1"/>
</dbReference>
<name>A0A6M7TDK2_9HYPH</name>
<keyword evidence="2" id="KW-1185">Reference proteome</keyword>
<evidence type="ECO:0000313" key="1">
    <source>
        <dbReference type="EMBL" id="RJT35562.1"/>
    </source>
</evidence>
<dbReference type="Gene3D" id="3.10.450.50">
    <property type="match status" value="1"/>
</dbReference>
<dbReference type="AlphaFoldDB" id="A0A6M7TDK2"/>
<dbReference type="Proteomes" id="UP000275530">
    <property type="component" value="Unassembled WGS sequence"/>
</dbReference>
<evidence type="ECO:0000313" key="2">
    <source>
        <dbReference type="Proteomes" id="UP000275530"/>
    </source>
</evidence>
<reference evidence="1 2" key="1">
    <citation type="submission" date="2018-09" db="EMBL/GenBank/DDBJ databases">
        <title>Mesorhizobium carmichaelinearum sp. nov. isolated from Carmichaelinea spp. root nodules in New Zealand.</title>
        <authorList>
            <person name="De Meyer S.E."/>
        </authorList>
    </citation>
    <scope>NUCLEOTIDE SEQUENCE [LARGE SCALE GENOMIC DNA]</scope>
    <source>
        <strain evidence="1 2">LMG 28313</strain>
    </source>
</reference>
<organism evidence="1 2">
    <name type="scientific">Mesorhizobium jarvisii</name>
    <dbReference type="NCBI Taxonomy" id="1777867"/>
    <lineage>
        <taxon>Bacteria</taxon>
        <taxon>Pseudomonadati</taxon>
        <taxon>Pseudomonadota</taxon>
        <taxon>Alphaproteobacteria</taxon>
        <taxon>Hyphomicrobiales</taxon>
        <taxon>Phyllobacteriaceae</taxon>
        <taxon>Mesorhizobium</taxon>
    </lineage>
</organism>
<proteinExistence type="predicted"/>
<accession>A0A6M7TDK2</accession>